<feature type="binding site" evidence="11">
    <location>
        <position position="69"/>
    </location>
    <ligand>
        <name>Zn(2+)</name>
        <dbReference type="ChEBI" id="CHEBI:29105"/>
    </ligand>
</feature>
<dbReference type="GO" id="GO:0005634">
    <property type="term" value="C:nucleus"/>
    <property type="evidence" value="ECO:0007669"/>
    <property type="project" value="UniProtKB-SubCell"/>
</dbReference>
<dbReference type="HOGENOM" id="CLU_019621_0_0_1"/>
<dbReference type="AlphaFoldDB" id="A7S4C8"/>
<dbReference type="InterPro" id="IPR036674">
    <property type="entry name" value="p53_tetramer_sf"/>
</dbReference>
<evidence type="ECO:0000256" key="2">
    <source>
        <dbReference type="ARBA" id="ARBA00006167"/>
    </source>
</evidence>
<evidence type="ECO:0000256" key="9">
    <source>
        <dbReference type="ARBA" id="ARBA00023163"/>
    </source>
</evidence>
<evidence type="ECO:0000256" key="1">
    <source>
        <dbReference type="ARBA" id="ARBA00004123"/>
    </source>
</evidence>
<dbReference type="GO" id="GO:0051262">
    <property type="term" value="P:protein tetramerization"/>
    <property type="evidence" value="ECO:0007669"/>
    <property type="project" value="InterPro"/>
</dbReference>
<dbReference type="InterPro" id="IPR011615">
    <property type="entry name" value="p53_DNA-bd"/>
</dbReference>
<evidence type="ECO:0000313" key="16">
    <source>
        <dbReference type="Proteomes" id="UP000001593"/>
    </source>
</evidence>
<comment type="similarity">
    <text evidence="2">Belongs to the p53 family.</text>
</comment>
<evidence type="ECO:0000256" key="12">
    <source>
        <dbReference type="SAM" id="MobiDB-lite"/>
    </source>
</evidence>
<evidence type="ECO:0000256" key="3">
    <source>
        <dbReference type="ARBA" id="ARBA00022703"/>
    </source>
</evidence>
<dbReference type="Pfam" id="PF07710">
    <property type="entry name" value="P53_tetramer"/>
    <property type="match status" value="1"/>
</dbReference>
<dbReference type="Gene3D" id="4.10.170.10">
    <property type="entry name" value="p53-like tetramerisation domain"/>
    <property type="match status" value="1"/>
</dbReference>
<keyword evidence="16" id="KW-1185">Reference proteome</keyword>
<gene>
    <name evidence="15" type="ORF">NEMVEDRAFT_v1g104131</name>
</gene>
<accession>A7S4C8</accession>
<comment type="cofactor">
    <cofactor evidence="11">
        <name>Zn(2+)</name>
        <dbReference type="ChEBI" id="CHEBI:29105"/>
    </cofactor>
    <text evidence="11">Binds 1 zinc ion per subunit.</text>
</comment>
<evidence type="ECO:0000256" key="4">
    <source>
        <dbReference type="ARBA" id="ARBA00022723"/>
    </source>
</evidence>
<dbReference type="GO" id="GO:0006915">
    <property type="term" value="P:apoptotic process"/>
    <property type="evidence" value="ECO:0007669"/>
    <property type="project" value="UniProtKB-KW"/>
</dbReference>
<dbReference type="GO" id="GO:0046872">
    <property type="term" value="F:metal ion binding"/>
    <property type="evidence" value="ECO:0007669"/>
    <property type="project" value="UniProtKB-KW"/>
</dbReference>
<protein>
    <recommendedName>
        <fullName evidence="17">Cellular tumor antigen p53</fullName>
    </recommendedName>
</protein>
<evidence type="ECO:0000259" key="13">
    <source>
        <dbReference type="Pfam" id="PF00870"/>
    </source>
</evidence>
<dbReference type="InterPro" id="IPR012346">
    <property type="entry name" value="p53/RUNT-type_TF_DNA-bd_sf"/>
</dbReference>
<feature type="binding site" evidence="11">
    <location>
        <position position="65"/>
    </location>
    <ligand>
        <name>Zn(2+)</name>
        <dbReference type="ChEBI" id="CHEBI:29105"/>
    </ligand>
</feature>
<sequence length="199" mass="22817">MFFSVIEEYSAILTGHTAPKHLLRCENTKTLYRTCNLTGRHELMFPTRKPDAGMDYFKDMFQFMCFNSCPGGLNRRPIIVIFTLELSGVVYGRKVLDVRVCACPGRDKADQESLETRKKNKMKNLNTPPPTPDENKPSTSGETPAGSHNGRIKREKEDEEEFTITVRGRDNYEMLLKIKESLDLMNMVPQSVVDNYRKT</sequence>
<evidence type="ECO:0000256" key="10">
    <source>
        <dbReference type="ARBA" id="ARBA00023242"/>
    </source>
</evidence>
<evidence type="ECO:0000256" key="8">
    <source>
        <dbReference type="ARBA" id="ARBA00023159"/>
    </source>
</evidence>
<dbReference type="Gene3D" id="2.60.40.720">
    <property type="match status" value="1"/>
</dbReference>
<feature type="region of interest" description="Disordered" evidence="12">
    <location>
        <begin position="109"/>
        <end position="164"/>
    </location>
</feature>
<name>A7S4C8_NEMVE</name>
<dbReference type="OMA" id="TGRHELM"/>
<evidence type="ECO:0000313" key="15">
    <source>
        <dbReference type="EMBL" id="EDO41451.1"/>
    </source>
</evidence>
<dbReference type="GO" id="GO:0003700">
    <property type="term" value="F:DNA-binding transcription factor activity"/>
    <property type="evidence" value="ECO:0007669"/>
    <property type="project" value="InterPro"/>
</dbReference>
<dbReference type="InterPro" id="IPR002117">
    <property type="entry name" value="p53_tumour_suppressor"/>
</dbReference>
<organism evidence="15 16">
    <name type="scientific">Nematostella vectensis</name>
    <name type="common">Starlet sea anemone</name>
    <dbReference type="NCBI Taxonomy" id="45351"/>
    <lineage>
        <taxon>Eukaryota</taxon>
        <taxon>Metazoa</taxon>
        <taxon>Cnidaria</taxon>
        <taxon>Anthozoa</taxon>
        <taxon>Hexacorallia</taxon>
        <taxon>Actiniaria</taxon>
        <taxon>Edwardsiidae</taxon>
        <taxon>Nematostella</taxon>
    </lineage>
</organism>
<dbReference type="PRINTS" id="PR00386">
    <property type="entry name" value="P53SUPPRESSR"/>
</dbReference>
<keyword evidence="8" id="KW-0010">Activator</keyword>
<dbReference type="PhylomeDB" id="A7S4C8"/>
<evidence type="ECO:0000256" key="6">
    <source>
        <dbReference type="ARBA" id="ARBA00023015"/>
    </source>
</evidence>
<dbReference type="Proteomes" id="UP000001593">
    <property type="component" value="Unassembled WGS sequence"/>
</dbReference>
<dbReference type="GO" id="GO:0000976">
    <property type="term" value="F:transcription cis-regulatory region binding"/>
    <property type="evidence" value="ECO:0007669"/>
    <property type="project" value="InterPro"/>
</dbReference>
<keyword evidence="4 11" id="KW-0479">Metal-binding</keyword>
<dbReference type="CDD" id="cd08367">
    <property type="entry name" value="P53"/>
    <property type="match status" value="1"/>
</dbReference>
<keyword evidence="7" id="KW-0238">DNA-binding</keyword>
<reference evidence="15 16" key="1">
    <citation type="journal article" date="2007" name="Science">
        <title>Sea anemone genome reveals ancestral eumetazoan gene repertoire and genomic organization.</title>
        <authorList>
            <person name="Putnam N.H."/>
            <person name="Srivastava M."/>
            <person name="Hellsten U."/>
            <person name="Dirks B."/>
            <person name="Chapman J."/>
            <person name="Salamov A."/>
            <person name="Terry A."/>
            <person name="Shapiro H."/>
            <person name="Lindquist E."/>
            <person name="Kapitonov V.V."/>
            <person name="Jurka J."/>
            <person name="Genikhovich G."/>
            <person name="Grigoriev I.V."/>
            <person name="Lucas S.M."/>
            <person name="Steele R.E."/>
            <person name="Finnerty J.R."/>
            <person name="Technau U."/>
            <person name="Martindale M.Q."/>
            <person name="Rokhsar D.S."/>
        </authorList>
    </citation>
    <scope>NUCLEOTIDE SEQUENCE [LARGE SCALE GENOMIC DNA]</scope>
    <source>
        <strain evidence="16">CH2 X CH6</strain>
    </source>
</reference>
<proteinExistence type="inferred from homology"/>
<feature type="domain" description="p53 tetramerisation" evidence="14">
    <location>
        <begin position="154"/>
        <end position="191"/>
    </location>
</feature>
<keyword evidence="10" id="KW-0539">Nucleus</keyword>
<dbReference type="InParanoid" id="A7S4C8"/>
<evidence type="ECO:0000259" key="14">
    <source>
        <dbReference type="Pfam" id="PF07710"/>
    </source>
</evidence>
<dbReference type="EMBL" id="DS469577">
    <property type="protein sequence ID" value="EDO41451.1"/>
    <property type="molecule type" value="Genomic_DNA"/>
</dbReference>
<evidence type="ECO:0000256" key="5">
    <source>
        <dbReference type="ARBA" id="ARBA00022833"/>
    </source>
</evidence>
<dbReference type="InterPro" id="IPR010991">
    <property type="entry name" value="p53_tetrameristn"/>
</dbReference>
<dbReference type="SUPFAM" id="SSF49417">
    <property type="entry name" value="p53-like transcription factors"/>
    <property type="match status" value="1"/>
</dbReference>
<keyword evidence="9" id="KW-0804">Transcription</keyword>
<keyword evidence="6" id="KW-0805">Transcription regulation</keyword>
<dbReference type="PANTHER" id="PTHR11447">
    <property type="entry name" value="CELLULAR TUMOR ANTIGEN P53"/>
    <property type="match status" value="1"/>
</dbReference>
<evidence type="ECO:0000256" key="7">
    <source>
        <dbReference type="ARBA" id="ARBA00023125"/>
    </source>
</evidence>
<keyword evidence="5 11" id="KW-0862">Zinc</keyword>
<dbReference type="InterPro" id="IPR008967">
    <property type="entry name" value="p53-like_TF_DNA-bd_sf"/>
</dbReference>
<dbReference type="eggNOG" id="ENOG502QQ48">
    <property type="taxonomic scope" value="Eukaryota"/>
</dbReference>
<feature type="domain" description="p53 DNA-binding" evidence="13">
    <location>
        <begin position="18"/>
        <end position="113"/>
    </location>
</feature>
<dbReference type="SUPFAM" id="SSF47719">
    <property type="entry name" value="p53 tetramerization domain"/>
    <property type="match status" value="1"/>
</dbReference>
<dbReference type="PANTHER" id="PTHR11447:SF16">
    <property type="entry name" value="P53 PROTEIN LONG FORM VARIANT 1"/>
    <property type="match status" value="1"/>
</dbReference>
<dbReference type="Pfam" id="PF00870">
    <property type="entry name" value="P53"/>
    <property type="match status" value="1"/>
</dbReference>
<dbReference type="STRING" id="45351.A7S4C8"/>
<evidence type="ECO:0000256" key="11">
    <source>
        <dbReference type="PIRSR" id="PIRSR602117-1"/>
    </source>
</evidence>
<comment type="subcellular location">
    <subcellularLocation>
        <location evidence="1">Nucleus</location>
    </subcellularLocation>
</comment>
<evidence type="ECO:0008006" key="17">
    <source>
        <dbReference type="Google" id="ProtNLM"/>
    </source>
</evidence>
<keyword evidence="3" id="KW-0053">Apoptosis</keyword>